<dbReference type="Proteomes" id="UP000752696">
    <property type="component" value="Unassembled WGS sequence"/>
</dbReference>
<sequence length="47" mass="5173">RKYFDAFVTSHEFPRVNKSPGIFSQRGLICGASSYVCGSQQGKEGEC</sequence>
<gene>
    <name evidence="1" type="ORF">MHI_LOCUS595949</name>
</gene>
<keyword evidence="2" id="KW-1185">Reference proteome</keyword>
<feature type="non-terminal residue" evidence="1">
    <location>
        <position position="1"/>
    </location>
</feature>
<dbReference type="EMBL" id="CAJDYZ010008769">
    <property type="protein sequence ID" value="CAD1475809.1"/>
    <property type="molecule type" value="Genomic_DNA"/>
</dbReference>
<organism evidence="1 2">
    <name type="scientific">Heterotrigona itama</name>
    <dbReference type="NCBI Taxonomy" id="395501"/>
    <lineage>
        <taxon>Eukaryota</taxon>
        <taxon>Metazoa</taxon>
        <taxon>Ecdysozoa</taxon>
        <taxon>Arthropoda</taxon>
        <taxon>Hexapoda</taxon>
        <taxon>Insecta</taxon>
        <taxon>Pterygota</taxon>
        <taxon>Neoptera</taxon>
        <taxon>Endopterygota</taxon>
        <taxon>Hymenoptera</taxon>
        <taxon>Apocrita</taxon>
        <taxon>Aculeata</taxon>
        <taxon>Apoidea</taxon>
        <taxon>Anthophila</taxon>
        <taxon>Apidae</taxon>
        <taxon>Heterotrigona</taxon>
    </lineage>
</organism>
<evidence type="ECO:0000313" key="2">
    <source>
        <dbReference type="Proteomes" id="UP000752696"/>
    </source>
</evidence>
<name>A0A6V7H8H6_9HYME</name>
<dbReference type="AlphaFoldDB" id="A0A6V7H8H6"/>
<evidence type="ECO:0000313" key="1">
    <source>
        <dbReference type="EMBL" id="CAD1475809.1"/>
    </source>
</evidence>
<comment type="caution">
    <text evidence="1">The sequence shown here is derived from an EMBL/GenBank/DDBJ whole genome shotgun (WGS) entry which is preliminary data.</text>
</comment>
<protein>
    <submittedName>
        <fullName evidence="1">Uncharacterized protein</fullName>
    </submittedName>
</protein>
<reference evidence="1" key="1">
    <citation type="submission" date="2020-07" db="EMBL/GenBank/DDBJ databases">
        <authorList>
            <person name="Nazaruddin N."/>
        </authorList>
    </citation>
    <scope>NUCLEOTIDE SEQUENCE</scope>
</reference>
<proteinExistence type="predicted"/>
<accession>A0A6V7H8H6</accession>